<organism evidence="14 15">
    <name type="scientific">Anaeromyxobacter oryzae</name>
    <dbReference type="NCBI Taxonomy" id="2918170"/>
    <lineage>
        <taxon>Bacteria</taxon>
        <taxon>Pseudomonadati</taxon>
        <taxon>Myxococcota</taxon>
        <taxon>Myxococcia</taxon>
        <taxon>Myxococcales</taxon>
        <taxon>Cystobacterineae</taxon>
        <taxon>Anaeromyxobacteraceae</taxon>
        <taxon>Anaeromyxobacter</taxon>
    </lineage>
</organism>
<dbReference type="Pfam" id="PF03706">
    <property type="entry name" value="LPG_synthase_TM"/>
    <property type="match status" value="1"/>
</dbReference>
<dbReference type="EMBL" id="AP025591">
    <property type="protein sequence ID" value="BDG03820.1"/>
    <property type="molecule type" value="Genomic_DNA"/>
</dbReference>
<gene>
    <name evidence="14" type="ORF">AMOR_28160</name>
</gene>
<keyword evidence="3" id="KW-1003">Cell membrane</keyword>
<evidence type="ECO:0000259" key="13">
    <source>
        <dbReference type="PROSITE" id="PS51918"/>
    </source>
</evidence>
<evidence type="ECO:0000256" key="6">
    <source>
        <dbReference type="ARBA" id="ARBA00022723"/>
    </source>
</evidence>
<keyword evidence="7 12" id="KW-1133">Transmembrane helix</keyword>
<feature type="region of interest" description="Disordered" evidence="11">
    <location>
        <begin position="320"/>
        <end position="341"/>
    </location>
</feature>
<dbReference type="Pfam" id="PF04055">
    <property type="entry name" value="Radical_SAM"/>
    <property type="match status" value="1"/>
</dbReference>
<evidence type="ECO:0000256" key="7">
    <source>
        <dbReference type="ARBA" id="ARBA00022989"/>
    </source>
</evidence>
<dbReference type="InterPro" id="IPR050377">
    <property type="entry name" value="Radical_SAM_PqqE_MftC-like"/>
</dbReference>
<keyword evidence="6" id="KW-0479">Metal-binding</keyword>
<reference evidence="15" key="1">
    <citation type="journal article" date="2022" name="Int. J. Syst. Evol. Microbiol.">
        <title>Anaeromyxobacter oryzae sp. nov., Anaeromyxobacter diazotrophicus sp. nov. and Anaeromyxobacter paludicola sp. nov., isolated from paddy soils.</title>
        <authorList>
            <person name="Itoh H."/>
            <person name="Xu Z."/>
            <person name="Mise K."/>
            <person name="Masuda Y."/>
            <person name="Ushijima N."/>
            <person name="Hayakawa C."/>
            <person name="Shiratori Y."/>
            <person name="Senoo K."/>
        </authorList>
    </citation>
    <scope>NUCLEOTIDE SEQUENCE [LARGE SCALE GENOMIC DNA]</scope>
    <source>
        <strain evidence="15">Red232</strain>
    </source>
</reference>
<accession>A0ABM7WWD5</accession>
<evidence type="ECO:0000256" key="2">
    <source>
        <dbReference type="ARBA" id="ARBA00004651"/>
    </source>
</evidence>
<dbReference type="RefSeq" id="WP_248362236.1">
    <property type="nucleotide sequence ID" value="NZ_AP025591.1"/>
</dbReference>
<evidence type="ECO:0000256" key="11">
    <source>
        <dbReference type="SAM" id="MobiDB-lite"/>
    </source>
</evidence>
<dbReference type="SFLD" id="SFLDS00029">
    <property type="entry name" value="Radical_SAM"/>
    <property type="match status" value="1"/>
</dbReference>
<evidence type="ECO:0000313" key="15">
    <source>
        <dbReference type="Proteomes" id="UP001162891"/>
    </source>
</evidence>
<evidence type="ECO:0000256" key="3">
    <source>
        <dbReference type="ARBA" id="ARBA00022475"/>
    </source>
</evidence>
<keyword evidence="4" id="KW-0949">S-adenosyl-L-methionine</keyword>
<dbReference type="InterPro" id="IPR006638">
    <property type="entry name" value="Elp3/MiaA/NifB-like_rSAM"/>
</dbReference>
<dbReference type="Gene3D" id="3.20.20.70">
    <property type="entry name" value="Aldolase class I"/>
    <property type="match status" value="1"/>
</dbReference>
<comment type="subcellular location">
    <subcellularLocation>
        <location evidence="2">Cell membrane</location>
        <topology evidence="2">Multi-pass membrane protein</topology>
    </subcellularLocation>
</comment>
<keyword evidence="9" id="KW-0411">Iron-sulfur</keyword>
<feature type="transmembrane region" description="Helical" evidence="12">
    <location>
        <begin position="131"/>
        <end position="150"/>
    </location>
</feature>
<protein>
    <recommendedName>
        <fullName evidence="13">Radical SAM core domain-containing protein</fullName>
    </recommendedName>
</protein>
<dbReference type="Proteomes" id="UP001162891">
    <property type="component" value="Chromosome"/>
</dbReference>
<dbReference type="InterPro" id="IPR022791">
    <property type="entry name" value="L-PG_synthase/AglD"/>
</dbReference>
<keyword evidence="15" id="KW-1185">Reference proteome</keyword>
<evidence type="ECO:0000313" key="14">
    <source>
        <dbReference type="EMBL" id="BDG03820.1"/>
    </source>
</evidence>
<dbReference type="InterPro" id="IPR013785">
    <property type="entry name" value="Aldolase_TIM"/>
</dbReference>
<evidence type="ECO:0000256" key="9">
    <source>
        <dbReference type="ARBA" id="ARBA00023014"/>
    </source>
</evidence>
<evidence type="ECO:0000256" key="8">
    <source>
        <dbReference type="ARBA" id="ARBA00023004"/>
    </source>
</evidence>
<evidence type="ECO:0000256" key="12">
    <source>
        <dbReference type="SAM" id="Phobius"/>
    </source>
</evidence>
<dbReference type="SFLD" id="SFLDG01067">
    <property type="entry name" value="SPASM/twitch_domain_containing"/>
    <property type="match status" value="1"/>
</dbReference>
<feature type="transmembrane region" description="Helical" evidence="12">
    <location>
        <begin position="197"/>
        <end position="216"/>
    </location>
</feature>
<feature type="transmembrane region" description="Helical" evidence="12">
    <location>
        <begin position="85"/>
        <end position="111"/>
    </location>
</feature>
<feature type="transmembrane region" description="Helical" evidence="12">
    <location>
        <begin position="157"/>
        <end position="177"/>
    </location>
</feature>
<evidence type="ECO:0000256" key="5">
    <source>
        <dbReference type="ARBA" id="ARBA00022692"/>
    </source>
</evidence>
<feature type="domain" description="Radical SAM core" evidence="13">
    <location>
        <begin position="355"/>
        <end position="560"/>
    </location>
</feature>
<evidence type="ECO:0000256" key="1">
    <source>
        <dbReference type="ARBA" id="ARBA00001966"/>
    </source>
</evidence>
<keyword evidence="10 12" id="KW-0472">Membrane</keyword>
<feature type="transmembrane region" description="Helical" evidence="12">
    <location>
        <begin position="223"/>
        <end position="244"/>
    </location>
</feature>
<dbReference type="PANTHER" id="PTHR11228">
    <property type="entry name" value="RADICAL SAM DOMAIN PROTEIN"/>
    <property type="match status" value="1"/>
</dbReference>
<dbReference type="CDD" id="cd01335">
    <property type="entry name" value="Radical_SAM"/>
    <property type="match status" value="1"/>
</dbReference>
<dbReference type="SUPFAM" id="SSF102114">
    <property type="entry name" value="Radical SAM enzymes"/>
    <property type="match status" value="1"/>
</dbReference>
<comment type="cofactor">
    <cofactor evidence="1">
        <name>[4Fe-4S] cluster</name>
        <dbReference type="ChEBI" id="CHEBI:49883"/>
    </cofactor>
</comment>
<sequence>MRKLAIGERARARLRWLAAIVVLALCVRYLARQVDPGALGRALAGVDYRLVLLMTAAHLSLFLGVKAWRWQVLLDPIQRVSFPRLYAYCLAGCAFTNLLPARAGLAVRAVLVRRDGVPIAGAVSALALEEISNATVLGLLCLPLLLLLHLPGRVRLVLALVTAGAIVALALLGWLALAGRTRASGVLRGLSDGLAVLASPREAGVVLGLTVAMWLVDLGQIALAMTAVAIPPSYAGVALVLLFVNLTNALPATPGQMGLFEAGATAACLIVGATPEQGVAVGVLYHMMQFIPETALGLAVLGRGALARLRSAAPQVELASPGGGGSMISSEHVPSPEVPAEASSAPRLPLADWLHHGPFLAHLVVTRRCNLTCGYCNEYDRTSAPVPFELLEQRLEKLWQLRTWMVCFSGGEPTMHPELARLVRRMTELGIRRRQIITNGFRLGKPLVEALNDAGLTDLQISIDGVSPNATTIKVLDNLRGRLELLARAARFKVVVSAVIGSAPPSEALEVVRFTRGLGLTARIVLLHDGSGRLSLGPDELAAFEEVKRLLGRGGRESGDYRQHLIEHGEAPFACRAGSRYLYVDEFGKVHWCSQTVGLFSKDLAEYGSDELARQFHTPKPCAAQCTVGCARSASAYDGWRRQGPAPGPQTPPEP</sequence>
<proteinExistence type="predicted"/>
<evidence type="ECO:0000256" key="10">
    <source>
        <dbReference type="ARBA" id="ARBA00023136"/>
    </source>
</evidence>
<dbReference type="PANTHER" id="PTHR11228:SF7">
    <property type="entry name" value="PQQA PEPTIDE CYCLASE"/>
    <property type="match status" value="1"/>
</dbReference>
<evidence type="ECO:0000256" key="4">
    <source>
        <dbReference type="ARBA" id="ARBA00022691"/>
    </source>
</evidence>
<name>A0ABM7WWD5_9BACT</name>
<keyword evidence="5 12" id="KW-0812">Transmembrane</keyword>
<dbReference type="SMART" id="SM00729">
    <property type="entry name" value="Elp3"/>
    <property type="match status" value="1"/>
</dbReference>
<keyword evidence="8" id="KW-0408">Iron</keyword>
<dbReference type="PROSITE" id="PS51918">
    <property type="entry name" value="RADICAL_SAM"/>
    <property type="match status" value="1"/>
</dbReference>
<feature type="transmembrane region" description="Helical" evidence="12">
    <location>
        <begin position="48"/>
        <end position="65"/>
    </location>
</feature>
<dbReference type="InterPro" id="IPR058240">
    <property type="entry name" value="rSAM_sf"/>
</dbReference>
<dbReference type="InterPro" id="IPR007197">
    <property type="entry name" value="rSAM"/>
</dbReference>